<evidence type="ECO:0000313" key="2">
    <source>
        <dbReference type="EMBL" id="CAG03993.1"/>
    </source>
</evidence>
<name>Q4S5T9_TETNG</name>
<organism evidence="2">
    <name type="scientific">Tetraodon nigroviridis</name>
    <name type="common">Spotted green pufferfish</name>
    <name type="synonym">Chelonodon nigroviridis</name>
    <dbReference type="NCBI Taxonomy" id="99883"/>
    <lineage>
        <taxon>Eukaryota</taxon>
        <taxon>Metazoa</taxon>
        <taxon>Chordata</taxon>
        <taxon>Craniata</taxon>
        <taxon>Vertebrata</taxon>
        <taxon>Euteleostomi</taxon>
        <taxon>Actinopterygii</taxon>
        <taxon>Neopterygii</taxon>
        <taxon>Teleostei</taxon>
        <taxon>Neoteleostei</taxon>
        <taxon>Acanthomorphata</taxon>
        <taxon>Eupercaria</taxon>
        <taxon>Tetraodontiformes</taxon>
        <taxon>Tetradontoidea</taxon>
        <taxon>Tetraodontidae</taxon>
        <taxon>Tetraodon</taxon>
    </lineage>
</organism>
<reference evidence="2" key="2">
    <citation type="submission" date="2004-02" db="EMBL/GenBank/DDBJ databases">
        <authorList>
            <consortium name="Genoscope"/>
            <consortium name="Whitehead Institute Centre for Genome Research"/>
        </authorList>
    </citation>
    <scope>NUCLEOTIDE SEQUENCE</scope>
</reference>
<reference evidence="2" key="1">
    <citation type="journal article" date="2004" name="Nature">
        <title>Genome duplication in the teleost fish Tetraodon nigroviridis reveals the early vertebrate proto-karyotype.</title>
        <authorList>
            <person name="Jaillon O."/>
            <person name="Aury J.-M."/>
            <person name="Brunet F."/>
            <person name="Petit J.-L."/>
            <person name="Stange-Thomann N."/>
            <person name="Mauceli E."/>
            <person name="Bouneau L."/>
            <person name="Fischer C."/>
            <person name="Ozouf-Costaz C."/>
            <person name="Bernot A."/>
            <person name="Nicaud S."/>
            <person name="Jaffe D."/>
            <person name="Fisher S."/>
            <person name="Lutfalla G."/>
            <person name="Dossat C."/>
            <person name="Segurens B."/>
            <person name="Dasilva C."/>
            <person name="Salanoubat M."/>
            <person name="Levy M."/>
            <person name="Boudet N."/>
            <person name="Castellano S."/>
            <person name="Anthouard V."/>
            <person name="Jubin C."/>
            <person name="Castelli V."/>
            <person name="Katinka M."/>
            <person name="Vacherie B."/>
            <person name="Biemont C."/>
            <person name="Skalli Z."/>
            <person name="Cattolico L."/>
            <person name="Poulain J."/>
            <person name="De Berardinis V."/>
            <person name="Cruaud C."/>
            <person name="Duprat S."/>
            <person name="Brottier P."/>
            <person name="Coutanceau J.-P."/>
            <person name="Gouzy J."/>
            <person name="Parra G."/>
            <person name="Lardier G."/>
            <person name="Chapple C."/>
            <person name="McKernan K.J."/>
            <person name="McEwan P."/>
            <person name="Bosak S."/>
            <person name="Kellis M."/>
            <person name="Volff J.-N."/>
            <person name="Guigo R."/>
            <person name="Zody M.C."/>
            <person name="Mesirov J."/>
            <person name="Lindblad-Toh K."/>
            <person name="Birren B."/>
            <person name="Nusbaum C."/>
            <person name="Kahn D."/>
            <person name="Robinson-Rechavi M."/>
            <person name="Laudet V."/>
            <person name="Schachter V."/>
            <person name="Quetier F."/>
            <person name="Saurin W."/>
            <person name="Scarpelli C."/>
            <person name="Wincker P."/>
            <person name="Lander E.S."/>
            <person name="Weissenbach J."/>
            <person name="Roest Crollius H."/>
        </authorList>
    </citation>
    <scope>NUCLEOTIDE SEQUENCE [LARGE SCALE GENOMIC DNA]</scope>
</reference>
<proteinExistence type="predicted"/>
<dbReference type="EMBL" id="CAAE01014729">
    <property type="protein sequence ID" value="CAG03993.1"/>
    <property type="molecule type" value="Genomic_DNA"/>
</dbReference>
<feature type="region of interest" description="Disordered" evidence="1">
    <location>
        <begin position="192"/>
        <end position="219"/>
    </location>
</feature>
<evidence type="ECO:0000256" key="1">
    <source>
        <dbReference type="SAM" id="MobiDB-lite"/>
    </source>
</evidence>
<gene>
    <name evidence="2" type="ORF">GSTENG00023585001</name>
</gene>
<protein>
    <submittedName>
        <fullName evidence="2">(spotted green pufferfish) hypothetical protein</fullName>
    </submittedName>
</protein>
<dbReference type="KEGG" id="tng:GSTEN00023585G001"/>
<comment type="caution">
    <text evidence="2">The sequence shown here is derived from an EMBL/GenBank/DDBJ whole genome shotgun (WGS) entry which is preliminary data.</text>
</comment>
<accession>Q4S5T9</accession>
<sequence length="219" mass="24232">MSAGVNSQAAAIYIGSLAPPGIMGQLYENSTLERRAEERRVEEKVGQVQTPMRERSASPLCFDGLHQQKEASKPAEHHLHMHSQYCLPILQLPTEGRLASQGPEHDRMTTLLKGMMGNKWKWQRCGSQLSLSPLFNKCQPMKMDRSQALICVCSRSEPYPSYALHCPTYLISSGDGAEPGWPAPIDAYISSPNERQNGDGRINGSVLNFPQPPSSNQII</sequence>
<dbReference type="AlphaFoldDB" id="Q4S5T9"/>